<comment type="caution">
    <text evidence="6">The sequence shown here is derived from an EMBL/GenBank/DDBJ whole genome shotgun (WGS) entry which is preliminary data.</text>
</comment>
<evidence type="ECO:0000313" key="7">
    <source>
        <dbReference type="Proteomes" id="UP000037822"/>
    </source>
</evidence>
<dbReference type="AlphaFoldDB" id="A0A0N1MYH6"/>
<dbReference type="PROSITE" id="PS50893">
    <property type="entry name" value="ABC_TRANSPORTER_2"/>
    <property type="match status" value="1"/>
</dbReference>
<dbReference type="CDD" id="cd03214">
    <property type="entry name" value="ABC_Iron-Siderophores_B12_Hemin"/>
    <property type="match status" value="1"/>
</dbReference>
<feature type="domain" description="ABC transporter" evidence="5">
    <location>
        <begin position="3"/>
        <end position="229"/>
    </location>
</feature>
<evidence type="ECO:0000256" key="3">
    <source>
        <dbReference type="ARBA" id="ARBA00022741"/>
    </source>
</evidence>
<keyword evidence="4" id="KW-0067">ATP-binding</keyword>
<dbReference type="GO" id="GO:0016887">
    <property type="term" value="F:ATP hydrolysis activity"/>
    <property type="evidence" value="ECO:0007669"/>
    <property type="project" value="InterPro"/>
</dbReference>
<proteinExistence type="inferred from homology"/>
<dbReference type="Gene3D" id="3.40.50.300">
    <property type="entry name" value="P-loop containing nucleotide triphosphate hydrolases"/>
    <property type="match status" value="1"/>
</dbReference>
<comment type="similarity">
    <text evidence="1">Belongs to the ABC transporter superfamily.</text>
</comment>
<dbReference type="PATRIC" id="fig|1526658.3.peg.4879"/>
<name>A0A0N1MYH6_9HYPH</name>
<organism evidence="6 7">
    <name type="scientific">Bosea vaviloviae</name>
    <dbReference type="NCBI Taxonomy" id="1526658"/>
    <lineage>
        <taxon>Bacteria</taxon>
        <taxon>Pseudomonadati</taxon>
        <taxon>Pseudomonadota</taxon>
        <taxon>Alphaproteobacteria</taxon>
        <taxon>Hyphomicrobiales</taxon>
        <taxon>Boseaceae</taxon>
        <taxon>Bosea</taxon>
    </lineage>
</organism>
<sequence length="248" mass="26423">MKVRIEDLSVRYGATTALAGLDLTAEPAAVLAVIGPNGSGKSSLIKAVAGLVPHRGHIVFEAGNGSERRIGYMPQDISSRAALTVLEAVLLGRLGRLGLRVKSSDLAMAGAVLDELGLRHLAGRYLGELSGGQRQLVFLAQALASEPNLLLLDEPISALDIRHQLEVMQIVRRLTHQRRLTTIVILHDLNIAARFADRIAVMCRGRLICHGSPKAVIEPAMIAEVFGVEAAMSSTPDGSLIVTPLRAV</sequence>
<keyword evidence="3" id="KW-0547">Nucleotide-binding</keyword>
<accession>A0A0N1MYH6</accession>
<dbReference type="SUPFAM" id="SSF52540">
    <property type="entry name" value="P-loop containing nucleoside triphosphate hydrolases"/>
    <property type="match status" value="1"/>
</dbReference>
<dbReference type="InterPro" id="IPR017871">
    <property type="entry name" value="ABC_transporter-like_CS"/>
</dbReference>
<dbReference type="EMBL" id="LGSZ01000095">
    <property type="protein sequence ID" value="KPH73709.1"/>
    <property type="molecule type" value="Genomic_DNA"/>
</dbReference>
<evidence type="ECO:0000256" key="2">
    <source>
        <dbReference type="ARBA" id="ARBA00022448"/>
    </source>
</evidence>
<dbReference type="PANTHER" id="PTHR42794">
    <property type="entry name" value="HEMIN IMPORT ATP-BINDING PROTEIN HMUV"/>
    <property type="match status" value="1"/>
</dbReference>
<reference evidence="6 7" key="1">
    <citation type="submission" date="2015-07" db="EMBL/GenBank/DDBJ databases">
        <title>Whole genome sequencing of Bosea vaviloviae isolated from cave pool.</title>
        <authorList>
            <person name="Tan N.E.H."/>
            <person name="Lee Y.P."/>
            <person name="Gan H.M."/>
            <person name="Barton H."/>
            <person name="Savka M.A."/>
        </authorList>
    </citation>
    <scope>NUCLEOTIDE SEQUENCE [LARGE SCALE GENOMIC DNA]</scope>
    <source>
        <strain evidence="6 7">SD260</strain>
    </source>
</reference>
<dbReference type="OrthoDB" id="9810077at2"/>
<evidence type="ECO:0000256" key="1">
    <source>
        <dbReference type="ARBA" id="ARBA00005417"/>
    </source>
</evidence>
<dbReference type="Pfam" id="PF00005">
    <property type="entry name" value="ABC_tran"/>
    <property type="match status" value="1"/>
</dbReference>
<protein>
    <submittedName>
        <fullName evidence="6">ABC transporter</fullName>
    </submittedName>
</protein>
<gene>
    <name evidence="6" type="ORF">AE618_26665</name>
</gene>
<evidence type="ECO:0000256" key="4">
    <source>
        <dbReference type="ARBA" id="ARBA00022840"/>
    </source>
</evidence>
<dbReference type="InterPro" id="IPR027417">
    <property type="entry name" value="P-loop_NTPase"/>
</dbReference>
<dbReference type="SMART" id="SM00382">
    <property type="entry name" value="AAA"/>
    <property type="match status" value="1"/>
</dbReference>
<evidence type="ECO:0000259" key="5">
    <source>
        <dbReference type="PROSITE" id="PS50893"/>
    </source>
</evidence>
<dbReference type="InterPro" id="IPR003439">
    <property type="entry name" value="ABC_transporter-like_ATP-bd"/>
</dbReference>
<keyword evidence="2" id="KW-0813">Transport</keyword>
<dbReference type="RefSeq" id="WP_054212065.1">
    <property type="nucleotide sequence ID" value="NZ_LGSZ01000095.1"/>
</dbReference>
<dbReference type="PANTHER" id="PTHR42794:SF2">
    <property type="entry name" value="ABC TRANSPORTER ATP-BINDING PROTEIN"/>
    <property type="match status" value="1"/>
</dbReference>
<evidence type="ECO:0000313" key="6">
    <source>
        <dbReference type="EMBL" id="KPH73709.1"/>
    </source>
</evidence>
<dbReference type="PROSITE" id="PS00211">
    <property type="entry name" value="ABC_TRANSPORTER_1"/>
    <property type="match status" value="1"/>
</dbReference>
<dbReference type="GO" id="GO:0005524">
    <property type="term" value="F:ATP binding"/>
    <property type="evidence" value="ECO:0007669"/>
    <property type="project" value="UniProtKB-KW"/>
</dbReference>
<keyword evidence="7" id="KW-1185">Reference proteome</keyword>
<dbReference type="FunFam" id="3.40.50.300:FF:000134">
    <property type="entry name" value="Iron-enterobactin ABC transporter ATP-binding protein"/>
    <property type="match status" value="1"/>
</dbReference>
<dbReference type="Proteomes" id="UP000037822">
    <property type="component" value="Unassembled WGS sequence"/>
</dbReference>
<dbReference type="InterPro" id="IPR003593">
    <property type="entry name" value="AAA+_ATPase"/>
</dbReference>